<gene>
    <name evidence="3" type="ORF">TTHT_1354</name>
</gene>
<dbReference type="SMART" id="SM00834">
    <property type="entry name" value="CxxC_CXXC_SSSS"/>
    <property type="match status" value="1"/>
</dbReference>
<dbReference type="EMBL" id="AP017470">
    <property type="protein sequence ID" value="BBB32867.1"/>
    <property type="molecule type" value="Genomic_DNA"/>
</dbReference>
<proteinExistence type="predicted"/>
<dbReference type="RefSeq" id="WP_201327168.1">
    <property type="nucleotide sequence ID" value="NZ_AP017470.1"/>
</dbReference>
<name>A0A7R6SZL2_9BACT</name>
<evidence type="ECO:0000259" key="2">
    <source>
        <dbReference type="SMART" id="SM00834"/>
    </source>
</evidence>
<sequence>MPIYEYRCDNCGYQNSVLQKVNEQPLTICPKCGGNFRRLVSAPSIRFKGSGFYITDYKTNSNPSASNKSAEGNNTAQKGLPKEGSPKKDTLAS</sequence>
<feature type="compositionally biased region" description="Polar residues" evidence="1">
    <location>
        <begin position="58"/>
        <end position="77"/>
    </location>
</feature>
<evidence type="ECO:0000256" key="1">
    <source>
        <dbReference type="SAM" id="MobiDB-lite"/>
    </source>
</evidence>
<dbReference type="PANTHER" id="PTHR34404:SF2">
    <property type="entry name" value="CONSERVED SERINE RICH PROTEIN"/>
    <property type="match status" value="1"/>
</dbReference>
<reference evidence="3 4" key="1">
    <citation type="journal article" date="2012" name="Extremophiles">
        <title>Thermotomaculum hydrothermale gen. nov., sp. nov., a novel heterotrophic thermophile within the phylum Acidobacteria from a deep-sea hydrothermal vent chimney in the Southern Okinawa Trough.</title>
        <authorList>
            <person name="Izumi H."/>
            <person name="Nunoura T."/>
            <person name="Miyazaki M."/>
            <person name="Mino S."/>
            <person name="Toki T."/>
            <person name="Takai K."/>
            <person name="Sako Y."/>
            <person name="Sawabe T."/>
            <person name="Nakagawa S."/>
        </authorList>
    </citation>
    <scope>NUCLEOTIDE SEQUENCE [LARGE SCALE GENOMIC DNA]</scope>
    <source>
        <strain evidence="3 4">AC55</strain>
    </source>
</reference>
<evidence type="ECO:0000313" key="3">
    <source>
        <dbReference type="EMBL" id="BBB32867.1"/>
    </source>
</evidence>
<feature type="region of interest" description="Disordered" evidence="1">
    <location>
        <begin position="58"/>
        <end position="93"/>
    </location>
</feature>
<accession>A0A7R6SZL2</accession>
<feature type="domain" description="Putative regulatory protein FmdB zinc ribbon" evidence="2">
    <location>
        <begin position="1"/>
        <end position="41"/>
    </location>
</feature>
<protein>
    <submittedName>
        <fullName evidence="3">FmdB family regulatory protein</fullName>
    </submittedName>
</protein>
<evidence type="ECO:0000313" key="4">
    <source>
        <dbReference type="Proteomes" id="UP000595564"/>
    </source>
</evidence>
<dbReference type="KEGG" id="thyd:TTHT_1354"/>
<dbReference type="NCBIfam" id="TIGR02605">
    <property type="entry name" value="CxxC_CxxC_SSSS"/>
    <property type="match status" value="1"/>
</dbReference>
<dbReference type="Pfam" id="PF09723">
    <property type="entry name" value="Zn_ribbon_8"/>
    <property type="match status" value="1"/>
</dbReference>
<keyword evidence="4" id="KW-1185">Reference proteome</keyword>
<dbReference type="InterPro" id="IPR013429">
    <property type="entry name" value="Regulatory_FmdB_Zinc_ribbon"/>
</dbReference>
<feature type="compositionally biased region" description="Basic and acidic residues" evidence="1">
    <location>
        <begin position="80"/>
        <end position="93"/>
    </location>
</feature>
<dbReference type="AlphaFoldDB" id="A0A7R6SZL2"/>
<dbReference type="PANTHER" id="PTHR34404">
    <property type="entry name" value="REGULATORY PROTEIN, FMDB FAMILY"/>
    <property type="match status" value="1"/>
</dbReference>
<dbReference type="Proteomes" id="UP000595564">
    <property type="component" value="Chromosome"/>
</dbReference>
<organism evidence="3 4">
    <name type="scientific">Thermotomaculum hydrothermale</name>
    <dbReference type="NCBI Taxonomy" id="981385"/>
    <lineage>
        <taxon>Bacteria</taxon>
        <taxon>Pseudomonadati</taxon>
        <taxon>Acidobacteriota</taxon>
        <taxon>Holophagae</taxon>
        <taxon>Thermotomaculales</taxon>
        <taxon>Thermotomaculaceae</taxon>
        <taxon>Thermotomaculum</taxon>
    </lineage>
</organism>